<keyword evidence="7" id="KW-1185">Reference proteome</keyword>
<dbReference type="InterPro" id="IPR006564">
    <property type="entry name" value="Znf_PMZ"/>
</dbReference>
<proteinExistence type="predicted"/>
<evidence type="ECO:0000313" key="6">
    <source>
        <dbReference type="EMBL" id="KAG5574482.1"/>
    </source>
</evidence>
<dbReference type="InterPro" id="IPR007527">
    <property type="entry name" value="Znf_SWIM"/>
</dbReference>
<comment type="caution">
    <text evidence="6">The sequence shown here is derived from an EMBL/GenBank/DDBJ whole genome shotgun (WGS) entry which is preliminary data.</text>
</comment>
<dbReference type="PANTHER" id="PTHR31973:SF197">
    <property type="entry name" value="SWIM-TYPE DOMAIN-CONTAINING PROTEIN"/>
    <property type="match status" value="1"/>
</dbReference>
<organism evidence="6 7">
    <name type="scientific">Solanum commersonii</name>
    <name type="common">Commerson's wild potato</name>
    <name type="synonym">Commerson's nightshade</name>
    <dbReference type="NCBI Taxonomy" id="4109"/>
    <lineage>
        <taxon>Eukaryota</taxon>
        <taxon>Viridiplantae</taxon>
        <taxon>Streptophyta</taxon>
        <taxon>Embryophyta</taxon>
        <taxon>Tracheophyta</taxon>
        <taxon>Spermatophyta</taxon>
        <taxon>Magnoliopsida</taxon>
        <taxon>eudicotyledons</taxon>
        <taxon>Gunneridae</taxon>
        <taxon>Pentapetalae</taxon>
        <taxon>asterids</taxon>
        <taxon>lamiids</taxon>
        <taxon>Solanales</taxon>
        <taxon>Solanaceae</taxon>
        <taxon>Solanoideae</taxon>
        <taxon>Solaneae</taxon>
        <taxon>Solanum</taxon>
    </lineage>
</organism>
<evidence type="ECO:0000313" key="7">
    <source>
        <dbReference type="Proteomes" id="UP000824120"/>
    </source>
</evidence>
<evidence type="ECO:0000256" key="1">
    <source>
        <dbReference type="ARBA" id="ARBA00022723"/>
    </source>
</evidence>
<evidence type="ECO:0000259" key="5">
    <source>
        <dbReference type="PROSITE" id="PS50966"/>
    </source>
</evidence>
<reference evidence="6 7" key="1">
    <citation type="submission" date="2020-09" db="EMBL/GenBank/DDBJ databases">
        <title>De no assembly of potato wild relative species, Solanum commersonii.</title>
        <authorList>
            <person name="Cho K."/>
        </authorList>
    </citation>
    <scope>NUCLEOTIDE SEQUENCE [LARGE SCALE GENOMIC DNA]</scope>
    <source>
        <strain evidence="6">LZ3.2</strain>
        <tissue evidence="6">Leaf</tissue>
    </source>
</reference>
<keyword evidence="2 4" id="KW-0863">Zinc-finger</keyword>
<gene>
    <name evidence="6" type="ORF">H5410_054616</name>
</gene>
<keyword evidence="1" id="KW-0479">Metal-binding</keyword>
<keyword evidence="3" id="KW-0862">Zinc</keyword>
<sequence>MLDPGSDISEDEGDPAENDEVVDLAPRKESGLHLALIDVLPNVEIRWCARHIRANRKKDRRVKKGEENYRQLPWHHLRAYFKEHSKCDVVENNIRVRLSTAWILGARFKSIITMLEEIRVKVMERMNHMREFSEKWITDVAPMAMDILRKNAEIADNCEVKFNGDLGFEIHDPPYKHVVDLRKKVCSCRSWQLKGIPCGHALTAIHYKDWVVDTFVDHWYKKETYLKAYNRFIQPMTNMKMWPKSDRPAIEPPRITAYAVKT</sequence>
<accession>A0A9J5WFT0</accession>
<evidence type="ECO:0000256" key="4">
    <source>
        <dbReference type="PROSITE-ProRule" id="PRU00325"/>
    </source>
</evidence>
<evidence type="ECO:0000256" key="3">
    <source>
        <dbReference type="ARBA" id="ARBA00022833"/>
    </source>
</evidence>
<dbReference type="GO" id="GO:0008270">
    <property type="term" value="F:zinc ion binding"/>
    <property type="evidence" value="ECO:0007669"/>
    <property type="project" value="UniProtKB-KW"/>
</dbReference>
<dbReference type="Pfam" id="PF04434">
    <property type="entry name" value="SWIM"/>
    <property type="match status" value="1"/>
</dbReference>
<protein>
    <recommendedName>
        <fullName evidence="5">SWIM-type domain-containing protein</fullName>
    </recommendedName>
</protein>
<feature type="domain" description="SWIM-type" evidence="5">
    <location>
        <begin position="175"/>
        <end position="209"/>
    </location>
</feature>
<dbReference type="EMBL" id="JACXVP010000011">
    <property type="protein sequence ID" value="KAG5574482.1"/>
    <property type="molecule type" value="Genomic_DNA"/>
</dbReference>
<dbReference type="AlphaFoldDB" id="A0A9J5WFT0"/>
<dbReference type="PROSITE" id="PS50966">
    <property type="entry name" value="ZF_SWIM"/>
    <property type="match status" value="1"/>
</dbReference>
<dbReference type="Proteomes" id="UP000824120">
    <property type="component" value="Chromosome 11"/>
</dbReference>
<dbReference type="OrthoDB" id="1301333at2759"/>
<evidence type="ECO:0000256" key="2">
    <source>
        <dbReference type="ARBA" id="ARBA00022771"/>
    </source>
</evidence>
<dbReference type="PANTHER" id="PTHR31973">
    <property type="entry name" value="POLYPROTEIN, PUTATIVE-RELATED"/>
    <property type="match status" value="1"/>
</dbReference>
<dbReference type="SMART" id="SM00575">
    <property type="entry name" value="ZnF_PMZ"/>
    <property type="match status" value="1"/>
</dbReference>
<name>A0A9J5WFT0_SOLCO</name>